<protein>
    <submittedName>
        <fullName evidence="1">Uncharacterized protein</fullName>
    </submittedName>
</protein>
<sequence length="144" mass="16003">MEGERLTDVKNLEKDIEVVESGYEFLLAYAAQGRPPHDEASYPTPHARPTLEDMLASMQNVLAALGETQHEYELVIAEDLRKASATLRFVLAQPLMSSELVDNLNASIHLRAVLTDFFLYSEIFKPAAAEAKPAAESEPLFRKA</sequence>
<comment type="caution">
    <text evidence="1">The sequence shown here is derived from an EMBL/GenBank/DDBJ whole genome shotgun (WGS) entry which is preliminary data.</text>
</comment>
<accession>A0A0F9V1S2</accession>
<proteinExistence type="predicted"/>
<gene>
    <name evidence="1" type="ORF">LCGC14_0140080</name>
</gene>
<evidence type="ECO:0000313" key="1">
    <source>
        <dbReference type="EMBL" id="KKN99215.1"/>
    </source>
</evidence>
<organism evidence="1">
    <name type="scientific">marine sediment metagenome</name>
    <dbReference type="NCBI Taxonomy" id="412755"/>
    <lineage>
        <taxon>unclassified sequences</taxon>
        <taxon>metagenomes</taxon>
        <taxon>ecological metagenomes</taxon>
    </lineage>
</organism>
<dbReference type="AlphaFoldDB" id="A0A0F9V1S2"/>
<reference evidence="1" key="1">
    <citation type="journal article" date="2015" name="Nature">
        <title>Complex archaea that bridge the gap between prokaryotes and eukaryotes.</title>
        <authorList>
            <person name="Spang A."/>
            <person name="Saw J.H."/>
            <person name="Jorgensen S.L."/>
            <person name="Zaremba-Niedzwiedzka K."/>
            <person name="Martijn J."/>
            <person name="Lind A.E."/>
            <person name="van Eijk R."/>
            <person name="Schleper C."/>
            <person name="Guy L."/>
            <person name="Ettema T.J."/>
        </authorList>
    </citation>
    <scope>NUCLEOTIDE SEQUENCE</scope>
</reference>
<name>A0A0F9V1S2_9ZZZZ</name>
<dbReference type="EMBL" id="LAZR01000048">
    <property type="protein sequence ID" value="KKN99215.1"/>
    <property type="molecule type" value="Genomic_DNA"/>
</dbReference>